<dbReference type="EMBL" id="JACGLT010000017">
    <property type="protein sequence ID" value="MBA6154281.1"/>
    <property type="molecule type" value="Genomic_DNA"/>
</dbReference>
<gene>
    <name evidence="1" type="ORF">H3Z82_16260</name>
</gene>
<sequence>MITGLFFSCSNDDEIRIAGLGDFSGNYRLNFVDNLKYCYNNDISSIDLVISPDGRFKQKFFILNNNNECVLSEILEGQITIVSSFQFEPRGTILYDNSEVVHKLHLPESVDGVHNKLEINLTEERAKINFYYYKTIEKNTDS</sequence>
<keyword evidence="2" id="KW-1185">Reference proteome</keyword>
<evidence type="ECO:0008006" key="3">
    <source>
        <dbReference type="Google" id="ProtNLM"/>
    </source>
</evidence>
<comment type="caution">
    <text evidence="1">The sequence shown here is derived from an EMBL/GenBank/DDBJ whole genome shotgun (WGS) entry which is preliminary data.</text>
</comment>
<evidence type="ECO:0000313" key="2">
    <source>
        <dbReference type="Proteomes" id="UP000541857"/>
    </source>
</evidence>
<accession>A0A7W2M854</accession>
<protein>
    <recommendedName>
        <fullName evidence="3">Lipocalin-like domain-containing protein</fullName>
    </recommendedName>
</protein>
<organism evidence="1 2">
    <name type="scientific">Gelidibacter maritimus</name>
    <dbReference type="NCBI Taxonomy" id="2761487"/>
    <lineage>
        <taxon>Bacteria</taxon>
        <taxon>Pseudomonadati</taxon>
        <taxon>Bacteroidota</taxon>
        <taxon>Flavobacteriia</taxon>
        <taxon>Flavobacteriales</taxon>
        <taxon>Flavobacteriaceae</taxon>
        <taxon>Gelidibacter</taxon>
    </lineage>
</organism>
<evidence type="ECO:0000313" key="1">
    <source>
        <dbReference type="EMBL" id="MBA6154281.1"/>
    </source>
</evidence>
<dbReference type="AlphaFoldDB" id="A0A7W2M854"/>
<dbReference type="Proteomes" id="UP000541857">
    <property type="component" value="Unassembled WGS sequence"/>
</dbReference>
<name>A0A7W2M854_9FLAO</name>
<reference evidence="1 2" key="1">
    <citation type="submission" date="2020-07" db="EMBL/GenBank/DDBJ databases">
        <title>Bacterium isolated from marine sediment.</title>
        <authorList>
            <person name="Shang D."/>
        </authorList>
    </citation>
    <scope>NUCLEOTIDE SEQUENCE [LARGE SCALE GENOMIC DNA]</scope>
    <source>
        <strain evidence="1 2">F6074</strain>
    </source>
</reference>
<proteinExistence type="predicted"/>